<dbReference type="GO" id="GO:0006631">
    <property type="term" value="P:fatty acid metabolic process"/>
    <property type="evidence" value="ECO:0007669"/>
    <property type="project" value="TreeGrafter"/>
</dbReference>
<dbReference type="PANTHER" id="PTHR43201:SF6">
    <property type="entry name" value="ACYL COA SYNTHETASE (EUROFUNG)"/>
    <property type="match status" value="1"/>
</dbReference>
<dbReference type="AlphaFoldDB" id="A0A5M9J8S0"/>
<comment type="caution">
    <text evidence="3">The sequence shown here is derived from an EMBL/GenBank/DDBJ whole genome shotgun (WGS) entry which is preliminary data.</text>
</comment>
<dbReference type="GO" id="GO:0031956">
    <property type="term" value="F:medium-chain fatty acid-CoA ligase activity"/>
    <property type="evidence" value="ECO:0007669"/>
    <property type="project" value="TreeGrafter"/>
</dbReference>
<evidence type="ECO:0000259" key="2">
    <source>
        <dbReference type="Pfam" id="PF13193"/>
    </source>
</evidence>
<dbReference type="Gene3D" id="3.40.50.980">
    <property type="match status" value="2"/>
</dbReference>
<dbReference type="InterPro" id="IPR042099">
    <property type="entry name" value="ANL_N_sf"/>
</dbReference>
<keyword evidence="4" id="KW-1185">Reference proteome</keyword>
<dbReference type="Gene3D" id="3.40.50.12780">
    <property type="entry name" value="N-terminal domain of ligase-like"/>
    <property type="match status" value="1"/>
</dbReference>
<dbReference type="EMBL" id="VICG01000015">
    <property type="protein sequence ID" value="KAA8564242.1"/>
    <property type="molecule type" value="Genomic_DNA"/>
</dbReference>
<evidence type="ECO:0000313" key="4">
    <source>
        <dbReference type="Proteomes" id="UP000322873"/>
    </source>
</evidence>
<organism evidence="3 4">
    <name type="scientific">Monilinia fructicola</name>
    <name type="common">Brown rot fungus</name>
    <name type="synonym">Ciboria fructicola</name>
    <dbReference type="NCBI Taxonomy" id="38448"/>
    <lineage>
        <taxon>Eukaryota</taxon>
        <taxon>Fungi</taxon>
        <taxon>Dikarya</taxon>
        <taxon>Ascomycota</taxon>
        <taxon>Pezizomycotina</taxon>
        <taxon>Leotiomycetes</taxon>
        <taxon>Helotiales</taxon>
        <taxon>Sclerotiniaceae</taxon>
        <taxon>Monilinia</taxon>
    </lineage>
</organism>
<protein>
    <recommendedName>
        <fullName evidence="5">AMP-dependent synthetase/ligase domain-containing protein</fullName>
    </recommendedName>
</protein>
<dbReference type="Proteomes" id="UP000322873">
    <property type="component" value="Unassembled WGS sequence"/>
</dbReference>
<feature type="domain" description="AMP-binding enzyme C-terminal" evidence="2">
    <location>
        <begin position="418"/>
        <end position="504"/>
    </location>
</feature>
<gene>
    <name evidence="3" type="ORF">EYC84_011188</name>
</gene>
<accession>A0A5M9J8S0</accession>
<evidence type="ECO:0008006" key="5">
    <source>
        <dbReference type="Google" id="ProtNLM"/>
    </source>
</evidence>
<evidence type="ECO:0000313" key="3">
    <source>
        <dbReference type="EMBL" id="KAA8564242.1"/>
    </source>
</evidence>
<dbReference type="InterPro" id="IPR025110">
    <property type="entry name" value="AMP-bd_C"/>
</dbReference>
<proteinExistence type="predicted"/>
<dbReference type="InterPro" id="IPR045851">
    <property type="entry name" value="AMP-bd_C_sf"/>
</dbReference>
<dbReference type="Pfam" id="PF13193">
    <property type="entry name" value="AMP-binding_C"/>
    <property type="match status" value="1"/>
</dbReference>
<dbReference type="InterPro" id="IPR020845">
    <property type="entry name" value="AMP-binding_CS"/>
</dbReference>
<dbReference type="SUPFAM" id="SSF56801">
    <property type="entry name" value="Acetyl-CoA synthetase-like"/>
    <property type="match status" value="1"/>
</dbReference>
<dbReference type="VEuPathDB" id="FungiDB:MFRU_061g00040"/>
<dbReference type="InterPro" id="IPR000873">
    <property type="entry name" value="AMP-dep_synth/lig_dom"/>
</dbReference>
<sequence length="529" mass="58536">MQSLYEVETEAPRLSIVQGASSPPLLALTLGDLLDQQTRLRHGYECLVCPSLGTRWTYGTLQEESVAVARGLLSLGIKSGDRIGILAGNCAEYISVFFAAAYLGCILVVLNNTYTTQEAKNGLKHAGCRILFTVPKIGKQSVERLISELGPLPKENGNSEALDRLVMLRGSRDGFMNYDGLKRQGRTKSMREFERVKTTVKPDDIVNLQFTSGSTGSPKAAMLTHFNLVNNSNSIGDRLAFTPQDILCCPPPLFHCFGLVLGVLAVITHGAKIILPAETFDASAVLRAVSDEKCTALHGVPTMFEEILSLPRPEGFNCDNLRTGIIAGAPVPRPLMKRLLTELNMREYTSSYGLTETSPTWYWNNEEKTAEVMVRDEDGILWLKTGDEASFDERGYCSITGRFKDIIIRGGENIYPLEIETRLDAHPSISRAIVVGIPDPKYGEVVGAFLDTQEDSATAKKKLSDSDIRDWTRKELGWHKAPHHVFWFGEEGLKMDTPKTGSGKVKKFELRNEGSRIVKERSLKPKPKL</sequence>
<feature type="domain" description="AMP-dependent synthetase/ligase" evidence="1">
    <location>
        <begin position="36"/>
        <end position="366"/>
    </location>
</feature>
<dbReference type="PANTHER" id="PTHR43201">
    <property type="entry name" value="ACYL-COA SYNTHETASE"/>
    <property type="match status" value="1"/>
</dbReference>
<evidence type="ECO:0000259" key="1">
    <source>
        <dbReference type="Pfam" id="PF00501"/>
    </source>
</evidence>
<reference evidence="3 4" key="1">
    <citation type="submission" date="2019-06" db="EMBL/GenBank/DDBJ databases">
        <title>Genome Sequence of the Brown Rot Fungal Pathogen Monilinia fructicola.</title>
        <authorList>
            <person name="De Miccolis Angelini R.M."/>
            <person name="Landi L."/>
            <person name="Abate D."/>
            <person name="Pollastro S."/>
            <person name="Romanazzi G."/>
            <person name="Faretra F."/>
        </authorList>
    </citation>
    <scope>NUCLEOTIDE SEQUENCE [LARGE SCALE GENOMIC DNA]</scope>
    <source>
        <strain evidence="3 4">Mfrc123</strain>
    </source>
</reference>
<dbReference type="PROSITE" id="PS00455">
    <property type="entry name" value="AMP_BINDING"/>
    <property type="match status" value="1"/>
</dbReference>
<dbReference type="Gene3D" id="3.30.300.30">
    <property type="match status" value="1"/>
</dbReference>
<name>A0A5M9J8S0_MONFR</name>
<dbReference type="Pfam" id="PF00501">
    <property type="entry name" value="AMP-binding"/>
    <property type="match status" value="1"/>
</dbReference>